<dbReference type="Gene3D" id="1.10.3810.10">
    <property type="entry name" value="Biosynthetic peptidoglycan transglycosylase-like"/>
    <property type="match status" value="1"/>
</dbReference>
<keyword evidence="6" id="KW-0511">Multifunctional enzyme</keyword>
<dbReference type="InterPro" id="IPR001460">
    <property type="entry name" value="PCN-bd_Tpept"/>
</dbReference>
<reference evidence="12" key="1">
    <citation type="submission" date="2022-04" db="EMBL/GenBank/DDBJ databases">
        <title>Corynebacterium kalidii LD5P10.</title>
        <authorList>
            <person name="Sun J.Q."/>
        </authorList>
    </citation>
    <scope>NUCLEOTIDE SEQUENCE</scope>
    <source>
        <strain evidence="12">LD5P10</strain>
    </source>
</reference>
<proteinExistence type="predicted"/>
<comment type="catalytic activity">
    <reaction evidence="7">
        <text>Preferential cleavage: (Ac)2-L-Lys-D-Ala-|-D-Ala. Also transpeptidation of peptidyl-alanyl moieties that are N-acyl substituents of D-alanine.</text>
        <dbReference type="EC" id="3.4.16.4"/>
    </reaction>
</comment>
<keyword evidence="1" id="KW-0121">Carboxypeptidase</keyword>
<dbReference type="PANTHER" id="PTHR32282">
    <property type="entry name" value="BINDING PROTEIN TRANSPEPTIDASE, PUTATIVE-RELATED"/>
    <property type="match status" value="1"/>
</dbReference>
<dbReference type="Proteomes" id="UP001139207">
    <property type="component" value="Unassembled WGS sequence"/>
</dbReference>
<evidence type="ECO:0000256" key="7">
    <source>
        <dbReference type="ARBA" id="ARBA00034000"/>
    </source>
</evidence>
<dbReference type="GO" id="GO:0008955">
    <property type="term" value="F:peptidoglycan glycosyltransferase activity"/>
    <property type="evidence" value="ECO:0007669"/>
    <property type="project" value="UniProtKB-EC"/>
</dbReference>
<feature type="region of interest" description="Disordered" evidence="9">
    <location>
        <begin position="620"/>
        <end position="690"/>
    </location>
</feature>
<evidence type="ECO:0000256" key="5">
    <source>
        <dbReference type="ARBA" id="ARBA00022801"/>
    </source>
</evidence>
<dbReference type="Gene3D" id="3.40.710.10">
    <property type="entry name" value="DD-peptidase/beta-lactamase superfamily"/>
    <property type="match status" value="1"/>
</dbReference>
<dbReference type="Pfam" id="PF00905">
    <property type="entry name" value="Transpeptidase"/>
    <property type="match status" value="1"/>
</dbReference>
<evidence type="ECO:0000259" key="11">
    <source>
        <dbReference type="Pfam" id="PF00912"/>
    </source>
</evidence>
<evidence type="ECO:0000256" key="6">
    <source>
        <dbReference type="ARBA" id="ARBA00023268"/>
    </source>
</evidence>
<comment type="catalytic activity">
    <reaction evidence="8">
        <text>[GlcNAc-(1-&gt;4)-Mur2Ac(oyl-L-Ala-gamma-D-Glu-L-Lys-D-Ala-D-Ala)](n)-di-trans,octa-cis-undecaprenyl diphosphate + beta-D-GlcNAc-(1-&gt;4)-Mur2Ac(oyl-L-Ala-gamma-D-Glu-L-Lys-D-Ala-D-Ala)-di-trans,octa-cis-undecaprenyl diphosphate = [GlcNAc-(1-&gt;4)-Mur2Ac(oyl-L-Ala-gamma-D-Glu-L-Lys-D-Ala-D-Ala)](n+1)-di-trans,octa-cis-undecaprenyl diphosphate + di-trans,octa-cis-undecaprenyl diphosphate + H(+)</text>
        <dbReference type="Rhea" id="RHEA:23708"/>
        <dbReference type="Rhea" id="RHEA-COMP:9602"/>
        <dbReference type="Rhea" id="RHEA-COMP:9603"/>
        <dbReference type="ChEBI" id="CHEBI:15378"/>
        <dbReference type="ChEBI" id="CHEBI:58405"/>
        <dbReference type="ChEBI" id="CHEBI:60033"/>
        <dbReference type="ChEBI" id="CHEBI:78435"/>
        <dbReference type="EC" id="2.4.99.28"/>
    </reaction>
</comment>
<comment type="caution">
    <text evidence="12">The sequence shown here is derived from an EMBL/GenBank/DDBJ whole genome shotgun (WGS) entry which is preliminary data.</text>
</comment>
<gene>
    <name evidence="12" type="ORF">MUN33_02600</name>
</gene>
<dbReference type="GO" id="GO:0008658">
    <property type="term" value="F:penicillin binding"/>
    <property type="evidence" value="ECO:0007669"/>
    <property type="project" value="InterPro"/>
</dbReference>
<evidence type="ECO:0000313" key="12">
    <source>
        <dbReference type="EMBL" id="MCJ7857609.1"/>
    </source>
</evidence>
<evidence type="ECO:0000259" key="10">
    <source>
        <dbReference type="Pfam" id="PF00905"/>
    </source>
</evidence>
<keyword evidence="3" id="KW-0328">Glycosyltransferase</keyword>
<dbReference type="EMBL" id="JALIEA010000010">
    <property type="protein sequence ID" value="MCJ7857609.1"/>
    <property type="molecule type" value="Genomic_DNA"/>
</dbReference>
<keyword evidence="5" id="KW-0378">Hydrolase</keyword>
<dbReference type="AlphaFoldDB" id="A0A9X2B149"/>
<feature type="domain" description="Penicillin-binding protein transpeptidase" evidence="10">
    <location>
        <begin position="322"/>
        <end position="574"/>
    </location>
</feature>
<evidence type="ECO:0000256" key="9">
    <source>
        <dbReference type="SAM" id="MobiDB-lite"/>
    </source>
</evidence>
<dbReference type="InterPro" id="IPR012338">
    <property type="entry name" value="Beta-lactam/transpept-like"/>
</dbReference>
<keyword evidence="2" id="KW-0645">Protease</keyword>
<keyword evidence="4" id="KW-0808">Transferase</keyword>
<evidence type="ECO:0000256" key="2">
    <source>
        <dbReference type="ARBA" id="ARBA00022670"/>
    </source>
</evidence>
<dbReference type="Pfam" id="PF00912">
    <property type="entry name" value="Transgly"/>
    <property type="match status" value="1"/>
</dbReference>
<sequence>MWRRLFASVAAVLAVLIVVPLVTFFAAYSVTKVPQPEELVNNQISQIFASDGTTELARIVPPEGNRQNVGIDEIPEHVQEAVLAAEDRDFYDNPGFSVTGFGRAALGQLTGKDAGGGSTITQQYVKNAVVGDERSLVRKGKELVISAKMSRQWSKEEILEAYLNTIYFGRNAYGISAASRAYFNKPIQELTPAEGAVLAASIQRPSQLDPWTNRPEAEQRWNYVADGLAEMGAVTRQERDEMVYPEVIDPAQVDSGSVAEGTNGLIKRQVLAELNANGITEEAVNTGGLKITTTIDANQQQAMVDNVHGVMESQADTVRSAGVAIDPKTGGVRAYYGGDDPTGLDWANAGLQTGSTFKIFTMAAAVEQGIPTSTPYDSSPVFTGSTQVGNVGGESCGTCSMSEALMRSLNTTFIRVARDLNGGPQDVADMAHRLGVAEELPGIGATLRENGGTPFEGITLGQYQSRPLDMASALATLTNQGRYFPPHFVSKVETSEGETLMDNSDMEPTQVVQPEVADQVIAAMGPIAAYSNGHSLAGGRPSAAKTGTAQLGDTGQNKDAWMIGSTPQLATAVWIGDTDGQPLMDGRYGGSMYGSQSPSDIWQGFMNEALVNEEVEQFASSVPVVQTPQTGSSSGTQGGGTGTGDGAAEDDGEADSGVSEDLPDPGVNPGTGTGQDTDIGRMIDDFLNNL</sequence>
<evidence type="ECO:0000256" key="3">
    <source>
        <dbReference type="ARBA" id="ARBA00022676"/>
    </source>
</evidence>
<protein>
    <submittedName>
        <fullName evidence="12">Penicillin-binding protein</fullName>
    </submittedName>
</protein>
<dbReference type="InterPro" id="IPR036950">
    <property type="entry name" value="PBP_transglycosylase"/>
</dbReference>
<dbReference type="InterPro" id="IPR023346">
    <property type="entry name" value="Lysozyme-like_dom_sf"/>
</dbReference>
<evidence type="ECO:0000256" key="8">
    <source>
        <dbReference type="ARBA" id="ARBA00049902"/>
    </source>
</evidence>
<dbReference type="GO" id="GO:0030288">
    <property type="term" value="C:outer membrane-bounded periplasmic space"/>
    <property type="evidence" value="ECO:0007669"/>
    <property type="project" value="TreeGrafter"/>
</dbReference>
<dbReference type="InterPro" id="IPR001264">
    <property type="entry name" value="Glyco_trans_51"/>
</dbReference>
<evidence type="ECO:0000313" key="13">
    <source>
        <dbReference type="Proteomes" id="UP001139207"/>
    </source>
</evidence>
<dbReference type="SUPFAM" id="SSF56601">
    <property type="entry name" value="beta-lactamase/transpeptidase-like"/>
    <property type="match status" value="1"/>
</dbReference>
<dbReference type="InterPro" id="IPR050396">
    <property type="entry name" value="Glycosyltr_51/Transpeptidase"/>
</dbReference>
<dbReference type="GO" id="GO:0009252">
    <property type="term" value="P:peptidoglycan biosynthetic process"/>
    <property type="evidence" value="ECO:0007669"/>
    <property type="project" value="TreeGrafter"/>
</dbReference>
<organism evidence="12 13">
    <name type="scientific">Corynebacterium kalidii</name>
    <dbReference type="NCBI Taxonomy" id="2931982"/>
    <lineage>
        <taxon>Bacteria</taxon>
        <taxon>Bacillati</taxon>
        <taxon>Actinomycetota</taxon>
        <taxon>Actinomycetes</taxon>
        <taxon>Mycobacteriales</taxon>
        <taxon>Corynebacteriaceae</taxon>
        <taxon>Corynebacterium</taxon>
    </lineage>
</organism>
<dbReference type="SUPFAM" id="SSF53955">
    <property type="entry name" value="Lysozyme-like"/>
    <property type="match status" value="1"/>
</dbReference>
<dbReference type="PANTHER" id="PTHR32282:SF34">
    <property type="entry name" value="PENICILLIN-BINDING PROTEIN 1A"/>
    <property type="match status" value="1"/>
</dbReference>
<accession>A0A9X2B149</accession>
<evidence type="ECO:0000256" key="4">
    <source>
        <dbReference type="ARBA" id="ARBA00022679"/>
    </source>
</evidence>
<name>A0A9X2B149_9CORY</name>
<dbReference type="GO" id="GO:0006508">
    <property type="term" value="P:proteolysis"/>
    <property type="evidence" value="ECO:0007669"/>
    <property type="project" value="UniProtKB-KW"/>
</dbReference>
<keyword evidence="13" id="KW-1185">Reference proteome</keyword>
<feature type="compositionally biased region" description="Gly residues" evidence="9">
    <location>
        <begin position="636"/>
        <end position="645"/>
    </location>
</feature>
<evidence type="ECO:0000256" key="1">
    <source>
        <dbReference type="ARBA" id="ARBA00022645"/>
    </source>
</evidence>
<dbReference type="GO" id="GO:0009002">
    <property type="term" value="F:serine-type D-Ala-D-Ala carboxypeptidase activity"/>
    <property type="evidence" value="ECO:0007669"/>
    <property type="project" value="UniProtKB-EC"/>
</dbReference>
<feature type="domain" description="Glycosyl transferase family 51" evidence="11">
    <location>
        <begin position="62"/>
        <end position="227"/>
    </location>
</feature>